<dbReference type="OrthoDB" id="5624888at2"/>
<keyword evidence="1" id="KW-0732">Signal</keyword>
<dbReference type="RefSeq" id="WP_077406265.1">
    <property type="nucleotide sequence ID" value="NZ_CP019650.1"/>
</dbReference>
<evidence type="ECO:0000313" key="3">
    <source>
        <dbReference type="Proteomes" id="UP000188219"/>
    </source>
</evidence>
<name>A0A1Q2M7L1_9GAMM</name>
<proteinExistence type="predicted"/>
<dbReference type="STRING" id="260552.Mag101_14005"/>
<reference evidence="2" key="1">
    <citation type="submission" date="2017-02" db="EMBL/GenBank/DDBJ databases">
        <title>Genome of Microbulbifer agarilyticus GP101.</title>
        <authorList>
            <person name="Jung J."/>
            <person name="Bae S.S."/>
            <person name="Baek K."/>
        </authorList>
    </citation>
    <scope>NUCLEOTIDE SEQUENCE [LARGE SCALE GENOMIC DNA]</scope>
    <source>
        <strain evidence="2">GP101</strain>
    </source>
</reference>
<dbReference type="AlphaFoldDB" id="A0A1Q2M7L1"/>
<dbReference type="Proteomes" id="UP000188219">
    <property type="component" value="Chromosome"/>
</dbReference>
<feature type="signal peptide" evidence="1">
    <location>
        <begin position="1"/>
        <end position="26"/>
    </location>
</feature>
<organism evidence="2 3">
    <name type="scientific">Microbulbifer agarilyticus</name>
    <dbReference type="NCBI Taxonomy" id="260552"/>
    <lineage>
        <taxon>Bacteria</taxon>
        <taxon>Pseudomonadati</taxon>
        <taxon>Pseudomonadota</taxon>
        <taxon>Gammaproteobacteria</taxon>
        <taxon>Cellvibrionales</taxon>
        <taxon>Microbulbiferaceae</taxon>
        <taxon>Microbulbifer</taxon>
    </lineage>
</organism>
<feature type="chain" id="PRO_5012840211" description="3D domain-containing protein" evidence="1">
    <location>
        <begin position="27"/>
        <end position="142"/>
    </location>
</feature>
<dbReference type="CDD" id="cd22784">
    <property type="entry name" value="DPBB_MltA_YuiC-like"/>
    <property type="match status" value="1"/>
</dbReference>
<accession>A0A1Q2M7L1</accession>
<evidence type="ECO:0000256" key="1">
    <source>
        <dbReference type="SAM" id="SignalP"/>
    </source>
</evidence>
<evidence type="ECO:0000313" key="2">
    <source>
        <dbReference type="EMBL" id="AQQ68620.1"/>
    </source>
</evidence>
<protein>
    <recommendedName>
        <fullName evidence="4">3D domain-containing protein</fullName>
    </recommendedName>
</protein>
<gene>
    <name evidence="2" type="ORF">Mag101_14005</name>
</gene>
<dbReference type="eggNOG" id="COG3584">
    <property type="taxonomic scope" value="Bacteria"/>
</dbReference>
<dbReference type="EMBL" id="CP019650">
    <property type="protein sequence ID" value="AQQ68620.1"/>
    <property type="molecule type" value="Genomic_DNA"/>
</dbReference>
<sequence>MRQSLKQFAIVLTASFAALGGGEAFAAIKESPEKKKKKSMTVTATAYNSVEGQTDDDPWVAAWNNRLRPGDKIIAVSRDLEKHGLTNGAKVKIEGLSGTYTVRDRMNKRYTNRIDVWMEEDIKKARKWGKKKLKIIWNHDKK</sequence>
<keyword evidence="3" id="KW-1185">Reference proteome</keyword>
<dbReference type="KEGG" id="maga:Mag101_14005"/>
<evidence type="ECO:0008006" key="4">
    <source>
        <dbReference type="Google" id="ProtNLM"/>
    </source>
</evidence>